<dbReference type="InterPro" id="IPR013783">
    <property type="entry name" value="Ig-like_fold"/>
</dbReference>
<keyword evidence="2" id="KW-1185">Reference proteome</keyword>
<organism evidence="1 2">
    <name type="scientific">Hymenobacter polaris</name>
    <dbReference type="NCBI Taxonomy" id="2682546"/>
    <lineage>
        <taxon>Bacteria</taxon>
        <taxon>Pseudomonadati</taxon>
        <taxon>Bacteroidota</taxon>
        <taxon>Cytophagia</taxon>
        <taxon>Cytophagales</taxon>
        <taxon>Hymenobacteraceae</taxon>
        <taxon>Hymenobacter</taxon>
    </lineage>
</organism>
<evidence type="ECO:0000313" key="1">
    <source>
        <dbReference type="EMBL" id="NML67592.1"/>
    </source>
</evidence>
<comment type="caution">
    <text evidence="1">The sequence shown here is derived from an EMBL/GenBank/DDBJ whole genome shotgun (WGS) entry which is preliminary data.</text>
</comment>
<dbReference type="AlphaFoldDB" id="A0A7Y0AI28"/>
<gene>
    <name evidence="1" type="ORF">HHL22_20520</name>
</gene>
<dbReference type="Proteomes" id="UP000559626">
    <property type="component" value="Unassembled WGS sequence"/>
</dbReference>
<evidence type="ECO:0000313" key="2">
    <source>
        <dbReference type="Proteomes" id="UP000559626"/>
    </source>
</evidence>
<reference evidence="1 2" key="1">
    <citation type="submission" date="2020-04" db="EMBL/GenBank/DDBJ databases">
        <title>Hymenobacter polaris sp. nov., isolated from Arctic soil.</title>
        <authorList>
            <person name="Dahal R.H."/>
        </authorList>
    </citation>
    <scope>NUCLEOTIDE SEQUENCE [LARGE SCALE GENOMIC DNA]</scope>
    <source>
        <strain evidence="1 2">RP-2-7</strain>
    </source>
</reference>
<accession>A0A7Y0AI28</accession>
<sequence length="296" mass="31780">MLALLLLAGHLALGQDYTYVAGQNLGLFEGRQLRAGESLLIPKGVTAYCTFQVVGPGVRIVNEGTWHPSQGALEYGAQLLNAGTLEATFLQINEGLFVNQGQATFQDVPVAAKGRLTNTTTGTLVVTNLLQVAGQLQNCGQLQARNFGYYYDGVEIPCTQVPLPVTLLAFTARAVGHGVLLEWRVASELNAARYEVERSADGRQFAPIGQVTARGATAYSYPDQASPAAVYYRLRSVDTDGQAAYSPVVALAGPALVRRSYYNQLGQRLAGPGPGFYVEVAEYDNAAIERKKYVGQ</sequence>
<dbReference type="Gene3D" id="2.60.40.10">
    <property type="entry name" value="Immunoglobulins"/>
    <property type="match status" value="1"/>
</dbReference>
<name>A0A7Y0AI28_9BACT</name>
<dbReference type="RefSeq" id="WP_169533245.1">
    <property type="nucleotide sequence ID" value="NZ_JABBGH010000003.1"/>
</dbReference>
<protein>
    <recommendedName>
        <fullName evidence="3">Fibronectin type-III domain-containing protein</fullName>
    </recommendedName>
</protein>
<evidence type="ECO:0008006" key="3">
    <source>
        <dbReference type="Google" id="ProtNLM"/>
    </source>
</evidence>
<proteinExistence type="predicted"/>
<dbReference type="EMBL" id="JABBGH010000003">
    <property type="protein sequence ID" value="NML67592.1"/>
    <property type="molecule type" value="Genomic_DNA"/>
</dbReference>